<dbReference type="InterPro" id="IPR032697">
    <property type="entry name" value="SQ_cyclase_N"/>
</dbReference>
<keyword evidence="2 3" id="KW-0413">Isomerase</keyword>
<dbReference type="OrthoDB" id="21502at2759"/>
<dbReference type="Proteomes" id="UP000326565">
    <property type="component" value="Unassembled WGS sequence"/>
</dbReference>
<evidence type="ECO:0000256" key="2">
    <source>
        <dbReference type="ARBA" id="ARBA00023235"/>
    </source>
</evidence>
<evidence type="ECO:0000259" key="4">
    <source>
        <dbReference type="Pfam" id="PF13243"/>
    </source>
</evidence>
<dbReference type="CDD" id="cd02892">
    <property type="entry name" value="SQCY_1"/>
    <property type="match status" value="1"/>
</dbReference>
<feature type="domain" description="Squalene cyclase C-terminal" evidence="4">
    <location>
        <begin position="340"/>
        <end position="682"/>
    </location>
</feature>
<comment type="similarity">
    <text evidence="3">Belongs to the terpene cyclase/mutase family.</text>
</comment>
<dbReference type="SUPFAM" id="SSF48239">
    <property type="entry name" value="Terpenoid cyclases/Protein prenyltransferases"/>
    <property type="match status" value="2"/>
</dbReference>
<dbReference type="PANTHER" id="PTHR11764:SF82">
    <property type="entry name" value="TERPENE CYCLASE_MUTASE FAMILY MEMBER"/>
    <property type="match status" value="1"/>
</dbReference>
<dbReference type="InterPro" id="IPR008930">
    <property type="entry name" value="Terpenoid_cyclase/PrenylTrfase"/>
</dbReference>
<keyword evidence="7" id="KW-1185">Reference proteome</keyword>
<dbReference type="EMBL" id="ML732156">
    <property type="protein sequence ID" value="KAB8078621.1"/>
    <property type="molecule type" value="Genomic_DNA"/>
</dbReference>
<dbReference type="GO" id="GO:0005811">
    <property type="term" value="C:lipid droplet"/>
    <property type="evidence" value="ECO:0007669"/>
    <property type="project" value="InterPro"/>
</dbReference>
<keyword evidence="1" id="KW-0677">Repeat</keyword>
<dbReference type="Gene3D" id="1.50.10.20">
    <property type="match status" value="2"/>
</dbReference>
<evidence type="ECO:0000256" key="3">
    <source>
        <dbReference type="RuleBase" id="RU362003"/>
    </source>
</evidence>
<dbReference type="InterPro" id="IPR018333">
    <property type="entry name" value="Squalene_cyclase"/>
</dbReference>
<reference evidence="6 7" key="1">
    <citation type="submission" date="2019-04" db="EMBL/GenBank/DDBJ databases">
        <title>Friends and foes A comparative genomics study of 23 Aspergillus species from section Flavi.</title>
        <authorList>
            <consortium name="DOE Joint Genome Institute"/>
            <person name="Kjaerbolling I."/>
            <person name="Vesth T."/>
            <person name="Frisvad J.C."/>
            <person name="Nybo J.L."/>
            <person name="Theobald S."/>
            <person name="Kildgaard S."/>
            <person name="Isbrandt T."/>
            <person name="Kuo A."/>
            <person name="Sato A."/>
            <person name="Lyhne E.K."/>
            <person name="Kogle M.E."/>
            <person name="Wiebenga A."/>
            <person name="Kun R.S."/>
            <person name="Lubbers R.J."/>
            <person name="Makela M.R."/>
            <person name="Barry K."/>
            <person name="Chovatia M."/>
            <person name="Clum A."/>
            <person name="Daum C."/>
            <person name="Haridas S."/>
            <person name="He G."/>
            <person name="LaButti K."/>
            <person name="Lipzen A."/>
            <person name="Mondo S."/>
            <person name="Riley R."/>
            <person name="Salamov A."/>
            <person name="Simmons B.A."/>
            <person name="Magnuson J.K."/>
            <person name="Henrissat B."/>
            <person name="Mortensen U.H."/>
            <person name="Larsen T.O."/>
            <person name="Devries R.P."/>
            <person name="Grigoriev I.V."/>
            <person name="Machida M."/>
            <person name="Baker S.E."/>
            <person name="Andersen M.R."/>
        </authorList>
    </citation>
    <scope>NUCLEOTIDE SEQUENCE [LARGE SCALE GENOMIC DNA]</scope>
    <source>
        <strain evidence="6 7">CBS 151.66</strain>
    </source>
</reference>
<dbReference type="Pfam" id="PF13243">
    <property type="entry name" value="SQHop_cyclase_C"/>
    <property type="match status" value="1"/>
</dbReference>
<gene>
    <name evidence="6" type="ORF">BDV29DRAFT_152515</name>
</gene>
<evidence type="ECO:0000256" key="1">
    <source>
        <dbReference type="ARBA" id="ARBA00022737"/>
    </source>
</evidence>
<dbReference type="NCBIfam" id="TIGR01787">
    <property type="entry name" value="squalene_cyclas"/>
    <property type="match status" value="1"/>
</dbReference>
<accession>A0A5N5XD62</accession>
<dbReference type="InterPro" id="IPR006400">
    <property type="entry name" value="Hopene-cyclase"/>
</dbReference>
<dbReference type="NCBIfam" id="TIGR01507">
    <property type="entry name" value="hopene_cyclase"/>
    <property type="match status" value="1"/>
</dbReference>
<dbReference type="Pfam" id="PF13249">
    <property type="entry name" value="SQHop_cyclase_N"/>
    <property type="match status" value="1"/>
</dbReference>
<evidence type="ECO:0000259" key="5">
    <source>
        <dbReference type="Pfam" id="PF13249"/>
    </source>
</evidence>
<keyword evidence="6" id="KW-0808">Transferase</keyword>
<organism evidence="6 7">
    <name type="scientific">Aspergillus leporis</name>
    <dbReference type="NCBI Taxonomy" id="41062"/>
    <lineage>
        <taxon>Eukaryota</taxon>
        <taxon>Fungi</taxon>
        <taxon>Dikarya</taxon>
        <taxon>Ascomycota</taxon>
        <taxon>Pezizomycotina</taxon>
        <taxon>Eurotiomycetes</taxon>
        <taxon>Eurotiomycetidae</taxon>
        <taxon>Eurotiales</taxon>
        <taxon>Aspergillaceae</taxon>
        <taxon>Aspergillus</taxon>
        <taxon>Aspergillus subgen. Circumdati</taxon>
    </lineage>
</organism>
<dbReference type="PANTHER" id="PTHR11764">
    <property type="entry name" value="TERPENE CYCLASE/MUTASE FAMILY MEMBER"/>
    <property type="match status" value="1"/>
</dbReference>
<dbReference type="AlphaFoldDB" id="A0A5N5XD62"/>
<dbReference type="InterPro" id="IPR032696">
    <property type="entry name" value="SQ_cyclase_C"/>
</dbReference>
<evidence type="ECO:0000313" key="7">
    <source>
        <dbReference type="Proteomes" id="UP000326565"/>
    </source>
</evidence>
<protein>
    <recommendedName>
        <fullName evidence="3">Terpene cyclase/mutase family member</fullName>
        <ecNumber evidence="3">5.4.99.-</ecNumber>
    </recommendedName>
</protein>
<dbReference type="SFLD" id="SFLDG01016">
    <property type="entry name" value="Prenyltransferase_Like_2"/>
    <property type="match status" value="1"/>
</dbReference>
<sequence length="691" mass="77181">MPVQTITTELEPRTVSAQTNTGHESLAENAIHSLRLAANYSFNRRHDDGHWCGELKSNATITAEYVMLRQSLGLDMTVHRSELISYFLSEQNGDGSWALAPHYPGDVSTTTEAYFALKLLGIQPDIAPMQRARQFIISEGGIAKVRIFTRIFLATFGLFPWKAVPELPAELILLPATAPISIYRFSSWARGTIVPLLIICHHRPIFPLPNGTSETNDFLDELWDNPANKIVPHLAPTLELLRTDAVAFTFAAVDTVLYWLGGLRSFPLRPYARRKCREWILQHQEPEGDWAGIFPPMHAGVLALFVEGYKLDDTPLHDSLESIERFVWLDKQGKRIQPSVSPVWDTILTTIGLCDAGYNTSLSISVGWVKDRQILGPEGDWRIYRPWVKPGGFSFEYFNKWYPDVDGTAAAILAMIKYDPQSAGSLTVRRAVEWILGMQNDDGGWGAFDVNNDSLFLNKIPFSDMDSLCDPSSADVTGRILEAFGLLMEAFSKPVYGKDIPQDLIDRISLSCDCGISYLAVEQEATGAWFGRWGSNYIYGTSNVLCGLAYFSMKEKGTIKDNTVQDCIQSGIYWLKAAQNVDGGWGESLLSYKDPMLAGCGPSTPSQTAWALMGLLTNSPPSDISVQKGIRYLLQTQNKKDCEAEASWSESHYTGTGFPKHFYLGYTFYAHYFPMMALGRYIKLVAEQRAL</sequence>
<evidence type="ECO:0000313" key="6">
    <source>
        <dbReference type="EMBL" id="KAB8078621.1"/>
    </source>
</evidence>
<dbReference type="EC" id="5.4.99.-" evidence="3"/>
<dbReference type="GO" id="GO:0016740">
    <property type="term" value="F:transferase activity"/>
    <property type="evidence" value="ECO:0007669"/>
    <property type="project" value="UniProtKB-KW"/>
</dbReference>
<dbReference type="GO" id="GO:0016104">
    <property type="term" value="P:triterpenoid biosynthetic process"/>
    <property type="evidence" value="ECO:0007669"/>
    <property type="project" value="InterPro"/>
</dbReference>
<dbReference type="GO" id="GO:0016866">
    <property type="term" value="F:intramolecular transferase activity"/>
    <property type="evidence" value="ECO:0007669"/>
    <property type="project" value="InterPro"/>
</dbReference>
<name>A0A5N5XD62_9EURO</name>
<feature type="domain" description="Squalene cyclase N-terminal" evidence="5">
    <location>
        <begin position="36"/>
        <end position="330"/>
    </location>
</feature>
<proteinExistence type="inferred from homology"/>